<proteinExistence type="predicted"/>
<dbReference type="Proteomes" id="UP000230423">
    <property type="component" value="Unassembled WGS sequence"/>
</dbReference>
<dbReference type="OrthoDB" id="6130531at2759"/>
<protein>
    <submittedName>
        <fullName evidence="1">Uncharacterized protein</fullName>
    </submittedName>
</protein>
<reference evidence="1 2" key="1">
    <citation type="submission" date="2015-09" db="EMBL/GenBank/DDBJ databases">
        <title>Draft genome of the parasitic nematode Teladorsagia circumcincta isolate WARC Sus (inbred).</title>
        <authorList>
            <person name="Mitreva M."/>
        </authorList>
    </citation>
    <scope>NUCLEOTIDE SEQUENCE [LARGE SCALE GENOMIC DNA]</scope>
    <source>
        <strain evidence="1 2">S</strain>
    </source>
</reference>
<keyword evidence="2" id="KW-1185">Reference proteome</keyword>
<sequence length="72" mass="8478">MMNGTLEECERWQLTDPAAVREYEEYKCKHLREAEKLSVRHSHVRNPPMFKTTHQLATGMARNTGKYMRLAV</sequence>
<organism evidence="1 2">
    <name type="scientific">Teladorsagia circumcincta</name>
    <name type="common">Brown stomach worm</name>
    <name type="synonym">Ostertagia circumcincta</name>
    <dbReference type="NCBI Taxonomy" id="45464"/>
    <lineage>
        <taxon>Eukaryota</taxon>
        <taxon>Metazoa</taxon>
        <taxon>Ecdysozoa</taxon>
        <taxon>Nematoda</taxon>
        <taxon>Chromadorea</taxon>
        <taxon>Rhabditida</taxon>
        <taxon>Rhabditina</taxon>
        <taxon>Rhabditomorpha</taxon>
        <taxon>Strongyloidea</taxon>
        <taxon>Trichostrongylidae</taxon>
        <taxon>Teladorsagia</taxon>
    </lineage>
</organism>
<evidence type="ECO:0000313" key="1">
    <source>
        <dbReference type="EMBL" id="PIO69973.1"/>
    </source>
</evidence>
<accession>A0A2G9UIK6</accession>
<gene>
    <name evidence="1" type="ORF">TELCIR_08188</name>
</gene>
<dbReference type="AlphaFoldDB" id="A0A2G9UIK6"/>
<dbReference type="EMBL" id="KZ346443">
    <property type="protein sequence ID" value="PIO69973.1"/>
    <property type="molecule type" value="Genomic_DNA"/>
</dbReference>
<evidence type="ECO:0000313" key="2">
    <source>
        <dbReference type="Proteomes" id="UP000230423"/>
    </source>
</evidence>
<name>A0A2G9UIK6_TELCI</name>